<feature type="compositionally biased region" description="Polar residues" evidence="5">
    <location>
        <begin position="250"/>
        <end position="261"/>
    </location>
</feature>
<dbReference type="AlphaFoldDB" id="A0AAV8TN98"/>
<dbReference type="Proteomes" id="UP001159364">
    <property type="component" value="Linkage Group LG04"/>
</dbReference>
<evidence type="ECO:0000256" key="4">
    <source>
        <dbReference type="ARBA" id="ARBA00023132"/>
    </source>
</evidence>
<proteinExistence type="predicted"/>
<dbReference type="PROSITE" id="PS50196">
    <property type="entry name" value="RANBD1"/>
    <property type="match status" value="1"/>
</dbReference>
<dbReference type="GO" id="GO:0005643">
    <property type="term" value="C:nuclear pore"/>
    <property type="evidence" value="ECO:0007669"/>
    <property type="project" value="UniProtKB-SubCell"/>
</dbReference>
<keyword evidence="2" id="KW-0813">Transport</keyword>
<feature type="domain" description="RanBD1" evidence="6">
    <location>
        <begin position="370"/>
        <end position="502"/>
    </location>
</feature>
<dbReference type="SMART" id="SM00160">
    <property type="entry name" value="RanBD"/>
    <property type="match status" value="1"/>
</dbReference>
<dbReference type="PANTHER" id="PTHR23138">
    <property type="entry name" value="RAN BINDING PROTEIN"/>
    <property type="match status" value="1"/>
</dbReference>
<gene>
    <name evidence="7" type="ORF">K2173_018177</name>
</gene>
<comment type="caution">
    <text evidence="7">The sequence shown here is derived from an EMBL/GenBank/DDBJ whole genome shotgun (WGS) entry which is preliminary data.</text>
</comment>
<dbReference type="SUPFAM" id="SSF50729">
    <property type="entry name" value="PH domain-like"/>
    <property type="match status" value="1"/>
</dbReference>
<name>A0AAV8TN98_9ROSI</name>
<dbReference type="InterPro" id="IPR000156">
    <property type="entry name" value="Ran_bind_dom"/>
</dbReference>
<keyword evidence="3" id="KW-0811">Translocation</keyword>
<dbReference type="CDD" id="cd13170">
    <property type="entry name" value="RanBD_NUP50"/>
    <property type="match status" value="1"/>
</dbReference>
<evidence type="ECO:0000256" key="1">
    <source>
        <dbReference type="ARBA" id="ARBA00004567"/>
    </source>
</evidence>
<reference evidence="7 8" key="1">
    <citation type="submission" date="2021-09" db="EMBL/GenBank/DDBJ databases">
        <title>Genomic insights and catalytic innovation underlie evolution of tropane alkaloids biosynthesis.</title>
        <authorList>
            <person name="Wang Y.-J."/>
            <person name="Tian T."/>
            <person name="Huang J.-P."/>
            <person name="Huang S.-X."/>
        </authorList>
    </citation>
    <scope>NUCLEOTIDE SEQUENCE [LARGE SCALE GENOMIC DNA]</scope>
    <source>
        <strain evidence="7">KIB-2018</strain>
        <tissue evidence="7">Leaf</tissue>
    </source>
</reference>
<evidence type="ECO:0000313" key="7">
    <source>
        <dbReference type="EMBL" id="KAJ8767619.1"/>
    </source>
</evidence>
<dbReference type="InterPro" id="IPR045255">
    <property type="entry name" value="RanBP1-like"/>
</dbReference>
<evidence type="ECO:0000259" key="6">
    <source>
        <dbReference type="PROSITE" id="PS50196"/>
    </source>
</evidence>
<keyword evidence="4" id="KW-0653">Protein transport</keyword>
<feature type="region of interest" description="Disordered" evidence="5">
    <location>
        <begin position="232"/>
        <end position="261"/>
    </location>
</feature>
<evidence type="ECO:0000313" key="8">
    <source>
        <dbReference type="Proteomes" id="UP001159364"/>
    </source>
</evidence>
<evidence type="ECO:0000256" key="5">
    <source>
        <dbReference type="SAM" id="MobiDB-lite"/>
    </source>
</evidence>
<keyword evidence="4" id="KW-0906">Nuclear pore complex</keyword>
<evidence type="ECO:0000256" key="2">
    <source>
        <dbReference type="ARBA" id="ARBA00022816"/>
    </source>
</evidence>
<dbReference type="EMBL" id="JAIWQS010000004">
    <property type="protein sequence ID" value="KAJ8767619.1"/>
    <property type="molecule type" value="Genomic_DNA"/>
</dbReference>
<dbReference type="Gene3D" id="2.30.29.30">
    <property type="entry name" value="Pleckstrin-homology domain (PH domain)/Phosphotyrosine-binding domain (PTB)"/>
    <property type="match status" value="1"/>
</dbReference>
<sequence>MKGAKRFAASDSASDMTFQNKRLVSGSSFSDAHRPETAHQHMSSAPAVDMHRAESSRQHVRALNTQFASWVQTQLKDHPDELWEDGVRDYLSHSSNIMEKFSDVVNWLKANAIKERPSAESLASEKKLIHEARSIGNKSFQEKTGSTPAYTNTSITTSFTSSLFSKNPSSGGGMSSSQSSNVSLKSQSSGLFSNTQESGLFSNSQSSGLLSNGQNSGVFTINQSSGVVNNSHSSGLFSGSQSSGLLSKSQNTGLLPNKQNTSLFSTNQSSGVVTNSHSSGLFAGSQSSGLFSTSQTTAFWSDKQNSGVFSTYQSSGAFPSSQSFGLFSNNQTPISVGLGDQRVIPENNKISDDADDENELQQPSSPSVKKSEEMGVIVVHEVKCKLYVRSGDPADKDAWKDKGTGRLSIKCKEGVCKGTKESKPTIVVRNDVGKVSLNALLYPGIKTSLQKNSVVAIFHTSGDDSGNGDSVVPRTFLIRTKTEEDRDKLATAIQEYAPVSRE</sequence>
<protein>
    <recommendedName>
        <fullName evidence="6">RanBD1 domain-containing protein</fullName>
    </recommendedName>
</protein>
<accession>A0AAV8TN98</accession>
<feature type="region of interest" description="Disordered" evidence="5">
    <location>
        <begin position="337"/>
        <end position="371"/>
    </location>
</feature>
<dbReference type="PANTHER" id="PTHR23138:SF141">
    <property type="entry name" value="NUCLEAR PORE COMPLEX PROTEIN NUP50"/>
    <property type="match status" value="1"/>
</dbReference>
<organism evidence="7 8">
    <name type="scientific">Erythroxylum novogranatense</name>
    <dbReference type="NCBI Taxonomy" id="1862640"/>
    <lineage>
        <taxon>Eukaryota</taxon>
        <taxon>Viridiplantae</taxon>
        <taxon>Streptophyta</taxon>
        <taxon>Embryophyta</taxon>
        <taxon>Tracheophyta</taxon>
        <taxon>Spermatophyta</taxon>
        <taxon>Magnoliopsida</taxon>
        <taxon>eudicotyledons</taxon>
        <taxon>Gunneridae</taxon>
        <taxon>Pentapetalae</taxon>
        <taxon>rosids</taxon>
        <taxon>fabids</taxon>
        <taxon>Malpighiales</taxon>
        <taxon>Erythroxylaceae</taxon>
        <taxon>Erythroxylum</taxon>
    </lineage>
</organism>
<dbReference type="GO" id="GO:0015031">
    <property type="term" value="P:protein transport"/>
    <property type="evidence" value="ECO:0007669"/>
    <property type="project" value="UniProtKB-KW"/>
</dbReference>
<evidence type="ECO:0000256" key="3">
    <source>
        <dbReference type="ARBA" id="ARBA00023010"/>
    </source>
</evidence>
<keyword evidence="2" id="KW-0509">mRNA transport</keyword>
<feature type="region of interest" description="Disordered" evidence="5">
    <location>
        <begin position="26"/>
        <end position="53"/>
    </location>
</feature>
<keyword evidence="4" id="KW-0539">Nucleus</keyword>
<dbReference type="GO" id="GO:0051028">
    <property type="term" value="P:mRNA transport"/>
    <property type="evidence" value="ECO:0007669"/>
    <property type="project" value="UniProtKB-KW"/>
</dbReference>
<comment type="subcellular location">
    <subcellularLocation>
        <location evidence="1">Nucleus</location>
        <location evidence="1">Nuclear pore complex</location>
    </subcellularLocation>
</comment>
<keyword evidence="8" id="KW-1185">Reference proteome</keyword>
<feature type="compositionally biased region" description="Low complexity" evidence="5">
    <location>
        <begin position="232"/>
        <end position="249"/>
    </location>
</feature>
<dbReference type="InterPro" id="IPR011993">
    <property type="entry name" value="PH-like_dom_sf"/>
</dbReference>
<dbReference type="Pfam" id="PF00638">
    <property type="entry name" value="Ran_BP1"/>
    <property type="match status" value="1"/>
</dbReference>
<feature type="region of interest" description="Disordered" evidence="5">
    <location>
        <begin position="166"/>
        <end position="190"/>
    </location>
</feature>